<evidence type="ECO:0000256" key="1">
    <source>
        <dbReference type="ARBA" id="ARBA00008535"/>
    </source>
</evidence>
<dbReference type="InterPro" id="IPR003961">
    <property type="entry name" value="FN3_dom"/>
</dbReference>
<comment type="similarity">
    <text evidence="1">Belongs to the TRAFAC class TrmE-Era-EngA-EngB-Septin-like GTPase superfamily. AIG1/Toc34/Toc159-like paraseptin GTPase family. IAN subfamily.</text>
</comment>
<proteinExistence type="inferred from homology"/>
<gene>
    <name evidence="6" type="ORF">UY3_17642</name>
</gene>
<evidence type="ECO:0000313" key="7">
    <source>
        <dbReference type="Proteomes" id="UP000031443"/>
    </source>
</evidence>
<dbReference type="Pfam" id="PF00041">
    <property type="entry name" value="fn3"/>
    <property type="match status" value="2"/>
</dbReference>
<dbReference type="PANTHER" id="PTHR31594:SF16">
    <property type="entry name" value="SI:CH211-281L24.3"/>
    <property type="match status" value="1"/>
</dbReference>
<dbReference type="Proteomes" id="UP000031443">
    <property type="component" value="Unassembled WGS sequence"/>
</dbReference>
<dbReference type="InterPro" id="IPR052090">
    <property type="entry name" value="Cytolytic_pore-forming_toxin"/>
</dbReference>
<feature type="coiled-coil region" evidence="3">
    <location>
        <begin position="908"/>
        <end position="997"/>
    </location>
</feature>
<feature type="domain" description="Fibronectin type-III" evidence="4">
    <location>
        <begin position="592"/>
        <end position="694"/>
    </location>
</feature>
<dbReference type="InterPro" id="IPR056072">
    <property type="entry name" value="SNTX_MACPF/CDC-like_dom"/>
</dbReference>
<feature type="domain" description="AIG1-type G" evidence="5">
    <location>
        <begin position="705"/>
        <end position="908"/>
    </location>
</feature>
<dbReference type="InterPro" id="IPR013783">
    <property type="entry name" value="Ig-like_fold"/>
</dbReference>
<dbReference type="SUPFAM" id="SSF52540">
    <property type="entry name" value="P-loop containing nucleoside triphosphate hydrolases"/>
    <property type="match status" value="1"/>
</dbReference>
<keyword evidence="3" id="KW-0175">Coiled coil</keyword>
<dbReference type="EMBL" id="KB591993">
    <property type="protein sequence ID" value="EMP25287.1"/>
    <property type="molecule type" value="Genomic_DNA"/>
</dbReference>
<dbReference type="InterPro" id="IPR040581">
    <property type="entry name" value="Thioredoxin_11"/>
</dbReference>
<dbReference type="InterPro" id="IPR036116">
    <property type="entry name" value="FN3_sf"/>
</dbReference>
<dbReference type="Pfam" id="PF18078">
    <property type="entry name" value="Thioredoxin_11"/>
    <property type="match status" value="1"/>
</dbReference>
<accession>M7BAP8</accession>
<dbReference type="Gene3D" id="3.40.50.300">
    <property type="entry name" value="P-loop containing nucleotide triphosphate hydrolases"/>
    <property type="match status" value="1"/>
</dbReference>
<protein>
    <submittedName>
        <fullName evidence="6">Stonustoxin subunit alpha</fullName>
    </submittedName>
</protein>
<evidence type="ECO:0000313" key="6">
    <source>
        <dbReference type="EMBL" id="EMP25287.1"/>
    </source>
</evidence>
<dbReference type="SUPFAM" id="SSF49265">
    <property type="entry name" value="Fibronectin type III"/>
    <property type="match status" value="1"/>
</dbReference>
<dbReference type="FunFam" id="3.40.50.300:FF:000366">
    <property type="entry name" value="GTPase, IMAP family member 2"/>
    <property type="match status" value="1"/>
</dbReference>
<dbReference type="InterPro" id="IPR048997">
    <property type="entry name" value="Stonustoxin-like_helical"/>
</dbReference>
<dbReference type="STRING" id="8469.M7BAP8"/>
<dbReference type="GO" id="GO:0005525">
    <property type="term" value="F:GTP binding"/>
    <property type="evidence" value="ECO:0007669"/>
    <property type="project" value="InterPro"/>
</dbReference>
<dbReference type="Pfam" id="PF24674">
    <property type="entry name" value="MACPF_SNTX"/>
    <property type="match status" value="1"/>
</dbReference>
<dbReference type="Pfam" id="PF21109">
    <property type="entry name" value="Stonustoxin_helical"/>
    <property type="match status" value="1"/>
</dbReference>
<dbReference type="PROSITE" id="PS51720">
    <property type="entry name" value="G_AIG1"/>
    <property type="match status" value="1"/>
</dbReference>
<sequence length="1016" mass="115091">MLYDCRSDTLIPGIALWNTDTLNKQVGKTMQHKTEFQIIASDTMEDKASALGLSGSLKASFLGGLVEVSGAAGFLNDTKKSKNQARVTLKYSATTRFEQLAISHSERQNVSYPAVYDQKKATHVVTAVLYGAQAFFVFDREVSSSENIEEIQGNMKRMIEKLPKIAGGGEGPEYKKASNAEDFSCTFYGDFALKNNPLTYLDAMETYSTLPKLLGDHGEMAVPVRAWLYPLQLLDSKAAKLVREISNVLIFDTQIALEQLTELDMRCNDMMKNPIVTIFPEFKKKIQQFRDQCQQHRQTFQKQLAGILPAIRGGGAEEGVLVDILISKNQSLFNTQRLNEFLDTKEREMNLVDSYLTRLQNVEVISSESELEKIVLSPEHDSVVSFTLTSLHNKEPYLSDLNFWLRREFLEKIHDSASASSTHEKSNSKQWFENEEIRRKAQKITKSFLDFTNVNKSHGNTQFIVASVPDEDNPGASIYLYADGELVSTSFEPPSKPLPPLIDRIRHNCAQLTFNPSDFGRAAISGYLVEYRIVGEENWMAVNVNNTQEPFTVTGLRPNTEYQFRYAAVSKPGLSESSDMSHTVKTLPPTSPPGNLAMATVEIFSITLTWQSPSVIEDGVSIREYKVEYKEEAGGERNEQKDKWLERRTGDRTGSCNIDELKPETPYRFRVSAVCADGAVSDASEESCISTLKKGPRAARYYIEKSELRIVLVGKTGAGKSATGNTILGEKLFESKISAQSVTDKCTVRKRDWNGRDIAVIDTPGLFDTKVPLEKTMKEIGRCVVVSSPGPHAIVLVMQLGRFTEEEKKTVKRIQDIFGEKAVQYMIFLFTRKEDLGDMTLDEYLKALNDKDLQKLMEKCGNRCCTFNNKAKGQDQEAQISELIAITDKMVQKKRGSHYTNNIYKYAHMKLQEKIKLLRESCKEEMERKESEHDEECKNIDKELKKEGSHDETTLKQKTQQKEALGQKLEKDLEKINNHYQEELRKLREQADDASIIEAILLEFRHIFSKIKPWFQ</sequence>
<evidence type="ECO:0000256" key="2">
    <source>
        <dbReference type="ARBA" id="ARBA00022741"/>
    </source>
</evidence>
<organism evidence="6 7">
    <name type="scientific">Chelonia mydas</name>
    <name type="common">Green sea-turtle</name>
    <name type="synonym">Chelonia agassizi</name>
    <dbReference type="NCBI Taxonomy" id="8469"/>
    <lineage>
        <taxon>Eukaryota</taxon>
        <taxon>Metazoa</taxon>
        <taxon>Chordata</taxon>
        <taxon>Craniata</taxon>
        <taxon>Vertebrata</taxon>
        <taxon>Euteleostomi</taxon>
        <taxon>Archelosauria</taxon>
        <taxon>Testudinata</taxon>
        <taxon>Testudines</taxon>
        <taxon>Cryptodira</taxon>
        <taxon>Durocryptodira</taxon>
        <taxon>Americhelydia</taxon>
        <taxon>Chelonioidea</taxon>
        <taxon>Cheloniidae</taxon>
        <taxon>Chelonia</taxon>
    </lineage>
</organism>
<dbReference type="eggNOG" id="KOG0613">
    <property type="taxonomic scope" value="Eukaryota"/>
</dbReference>
<dbReference type="SMART" id="SM00060">
    <property type="entry name" value="FN3"/>
    <property type="match status" value="2"/>
</dbReference>
<feature type="domain" description="Fibronectin type-III" evidence="4">
    <location>
        <begin position="496"/>
        <end position="589"/>
    </location>
</feature>
<dbReference type="CDD" id="cd01852">
    <property type="entry name" value="AIG1"/>
    <property type="match status" value="1"/>
</dbReference>
<keyword evidence="7" id="KW-1185">Reference proteome</keyword>
<dbReference type="InterPro" id="IPR027417">
    <property type="entry name" value="P-loop_NTPase"/>
</dbReference>
<reference evidence="7" key="1">
    <citation type="journal article" date="2013" name="Nat. Genet.">
        <title>The draft genomes of soft-shell turtle and green sea turtle yield insights into the development and evolution of the turtle-specific body plan.</title>
        <authorList>
            <person name="Wang Z."/>
            <person name="Pascual-Anaya J."/>
            <person name="Zadissa A."/>
            <person name="Li W."/>
            <person name="Niimura Y."/>
            <person name="Huang Z."/>
            <person name="Li C."/>
            <person name="White S."/>
            <person name="Xiong Z."/>
            <person name="Fang D."/>
            <person name="Wang B."/>
            <person name="Ming Y."/>
            <person name="Chen Y."/>
            <person name="Zheng Y."/>
            <person name="Kuraku S."/>
            <person name="Pignatelli M."/>
            <person name="Herrero J."/>
            <person name="Beal K."/>
            <person name="Nozawa M."/>
            <person name="Li Q."/>
            <person name="Wang J."/>
            <person name="Zhang H."/>
            <person name="Yu L."/>
            <person name="Shigenobu S."/>
            <person name="Wang J."/>
            <person name="Liu J."/>
            <person name="Flicek P."/>
            <person name="Searle S."/>
            <person name="Wang J."/>
            <person name="Kuratani S."/>
            <person name="Yin Y."/>
            <person name="Aken B."/>
            <person name="Zhang G."/>
            <person name="Irie N."/>
        </authorList>
    </citation>
    <scope>NUCLEOTIDE SEQUENCE [LARGE SCALE GENOMIC DNA]</scope>
</reference>
<dbReference type="InterPro" id="IPR006703">
    <property type="entry name" value="G_AIG1"/>
</dbReference>
<dbReference type="PROSITE" id="PS50853">
    <property type="entry name" value="FN3"/>
    <property type="match status" value="2"/>
</dbReference>
<name>M7BAP8_CHEMY</name>
<evidence type="ECO:0000259" key="4">
    <source>
        <dbReference type="PROSITE" id="PS50853"/>
    </source>
</evidence>
<evidence type="ECO:0000259" key="5">
    <source>
        <dbReference type="PROSITE" id="PS51720"/>
    </source>
</evidence>
<evidence type="ECO:0000256" key="3">
    <source>
        <dbReference type="SAM" id="Coils"/>
    </source>
</evidence>
<dbReference type="Pfam" id="PF04548">
    <property type="entry name" value="AIG1"/>
    <property type="match status" value="1"/>
</dbReference>
<keyword evidence="2" id="KW-0547">Nucleotide-binding</keyword>
<dbReference type="PROSITE" id="PS50007">
    <property type="entry name" value="PIPLC_X_DOMAIN"/>
    <property type="match status" value="1"/>
</dbReference>
<dbReference type="Gene3D" id="2.60.40.10">
    <property type="entry name" value="Immunoglobulins"/>
    <property type="match status" value="2"/>
</dbReference>
<dbReference type="PANTHER" id="PTHR31594">
    <property type="entry name" value="AIG1-TYPE G DOMAIN-CONTAINING PROTEIN"/>
    <property type="match status" value="1"/>
</dbReference>
<dbReference type="CDD" id="cd00063">
    <property type="entry name" value="FN3"/>
    <property type="match status" value="2"/>
</dbReference>
<dbReference type="AlphaFoldDB" id="M7BAP8"/>